<organism evidence="2 3">
    <name type="scientific">Streptomyces caatingaensis</name>
    <dbReference type="NCBI Taxonomy" id="1678637"/>
    <lineage>
        <taxon>Bacteria</taxon>
        <taxon>Bacillati</taxon>
        <taxon>Actinomycetota</taxon>
        <taxon>Actinomycetes</taxon>
        <taxon>Kitasatosporales</taxon>
        <taxon>Streptomycetaceae</taxon>
        <taxon>Streptomyces</taxon>
    </lineage>
</organism>
<accession>A0A0K9XFS9</accession>
<dbReference type="STRING" id="1678637.AC230_14210"/>
<dbReference type="Proteomes" id="UP000037288">
    <property type="component" value="Unassembled WGS sequence"/>
</dbReference>
<keyword evidence="3" id="KW-1185">Reference proteome</keyword>
<evidence type="ECO:0000313" key="2">
    <source>
        <dbReference type="EMBL" id="KNB51532.1"/>
    </source>
</evidence>
<feature type="transmembrane region" description="Helical" evidence="1">
    <location>
        <begin position="71"/>
        <end position="92"/>
    </location>
</feature>
<reference evidence="3" key="1">
    <citation type="submission" date="2015-07" db="EMBL/GenBank/DDBJ databases">
        <title>Draft genome sequence of Streptomyces sp. CMAA 1322, a bacterium isolated from Caatinga biome, from dry forest semiarid of Brazil.</title>
        <authorList>
            <person name="Santos S.N."/>
            <person name="Gacesa R."/>
            <person name="Taketani R.G."/>
            <person name="Long P.F."/>
            <person name="Melo I.S."/>
        </authorList>
    </citation>
    <scope>NUCLEOTIDE SEQUENCE [LARGE SCALE GENOMIC DNA]</scope>
    <source>
        <strain evidence="3">CMAA 1322</strain>
    </source>
</reference>
<keyword evidence="1" id="KW-0812">Transmembrane</keyword>
<proteinExistence type="predicted"/>
<comment type="caution">
    <text evidence="2">The sequence shown here is derived from an EMBL/GenBank/DDBJ whole genome shotgun (WGS) entry which is preliminary data.</text>
</comment>
<dbReference type="OrthoDB" id="4218580at2"/>
<dbReference type="RefSeq" id="WP_049716536.1">
    <property type="nucleotide sequence ID" value="NZ_LFXA01000009.1"/>
</dbReference>
<evidence type="ECO:0000313" key="3">
    <source>
        <dbReference type="Proteomes" id="UP000037288"/>
    </source>
</evidence>
<name>A0A0K9XFS9_9ACTN</name>
<keyword evidence="1" id="KW-0472">Membrane</keyword>
<evidence type="ECO:0000256" key="1">
    <source>
        <dbReference type="SAM" id="Phobius"/>
    </source>
</evidence>
<protein>
    <submittedName>
        <fullName evidence="2">Uncharacterized protein</fullName>
    </submittedName>
</protein>
<dbReference type="AlphaFoldDB" id="A0A0K9XFS9"/>
<keyword evidence="1" id="KW-1133">Transmembrane helix</keyword>
<dbReference type="EMBL" id="LFXA01000009">
    <property type="protein sequence ID" value="KNB51532.1"/>
    <property type="molecule type" value="Genomic_DNA"/>
</dbReference>
<dbReference type="PATRIC" id="fig|1678637.3.peg.3066"/>
<gene>
    <name evidence="2" type="ORF">AC230_14210</name>
</gene>
<sequence>MRSIFDPTGQTLLARRCSGPCAPQSVEDDIKEFLAILRDEEGGPGQVTDAAARERFSLELGGRSGLARLRIAAVVCSFLSAVSSLGLCAFAFVSHAEWPLFAVCTVSSGATVMIAAFLAALRRWLNRQTTQLRMIRQVEAALQDMAERKIADLETRQILRISQDDPELAKAILVGIVSEYADAEKASGQGGEMDGSGTFSRFVDVTAKGDSNHLIARTLHRLVADVGGAH</sequence>
<feature type="transmembrane region" description="Helical" evidence="1">
    <location>
        <begin position="98"/>
        <end position="121"/>
    </location>
</feature>